<name>A0A6C0BQ12_9ZZZZ</name>
<reference evidence="1" key="1">
    <citation type="journal article" date="2020" name="Nature">
        <title>Giant virus diversity and host interactions through global metagenomics.</title>
        <authorList>
            <person name="Schulz F."/>
            <person name="Roux S."/>
            <person name="Paez-Espino D."/>
            <person name="Jungbluth S."/>
            <person name="Walsh D.A."/>
            <person name="Denef V.J."/>
            <person name="McMahon K.D."/>
            <person name="Konstantinidis K.T."/>
            <person name="Eloe-Fadrosh E.A."/>
            <person name="Kyrpides N.C."/>
            <person name="Woyke T."/>
        </authorList>
    </citation>
    <scope>NUCLEOTIDE SEQUENCE</scope>
    <source>
        <strain evidence="1">GVMAG-M-3300018080-19</strain>
    </source>
</reference>
<dbReference type="AlphaFoldDB" id="A0A6C0BQ12"/>
<sequence>MGCFWSWFMYPPTTPSLYAHACKSESPPSLPVHWKSKYYKPSCRVPSHVRFFIDPPLRAMSLSDDEVPALPPAPVEDPDRQYNIRRLGAFYRRRGGMKRKDPSTGNYKRAGGKFVRLKTDAELSEVLHDFKRVWNVLYVHMYWEHSEAPDMYWVWDLILDNPEYLKEHCQASLGPKLAQIFCCAIDREVEHRQKMKRQQRIIKRPRLSSPE</sequence>
<protein>
    <submittedName>
        <fullName evidence="1">Uncharacterized protein</fullName>
    </submittedName>
</protein>
<accession>A0A6C0BQ12</accession>
<proteinExistence type="predicted"/>
<organism evidence="1">
    <name type="scientific">viral metagenome</name>
    <dbReference type="NCBI Taxonomy" id="1070528"/>
    <lineage>
        <taxon>unclassified sequences</taxon>
        <taxon>metagenomes</taxon>
        <taxon>organismal metagenomes</taxon>
    </lineage>
</organism>
<dbReference type="EMBL" id="MN739209">
    <property type="protein sequence ID" value="QHS93724.1"/>
    <property type="molecule type" value="Genomic_DNA"/>
</dbReference>
<evidence type="ECO:0000313" key="1">
    <source>
        <dbReference type="EMBL" id="QHS93724.1"/>
    </source>
</evidence>